<dbReference type="Gene3D" id="3.30.310.50">
    <property type="entry name" value="Alpha-D-phosphohexomutase, C-terminal domain"/>
    <property type="match status" value="1"/>
</dbReference>
<dbReference type="GO" id="GO:0070525">
    <property type="term" value="P:tRNA threonylcarbamoyladenosine metabolic process"/>
    <property type="evidence" value="ECO:0007669"/>
    <property type="project" value="TreeGrafter"/>
</dbReference>
<keyword evidence="3" id="KW-1185">Reference proteome</keyword>
<comment type="similarity">
    <text evidence="1">Belongs to the CTAG/PCC1 family.</text>
</comment>
<evidence type="ECO:0000313" key="2">
    <source>
        <dbReference type="EMBL" id="KAA8894458.1"/>
    </source>
</evidence>
<dbReference type="PANTHER" id="PTHR31283">
    <property type="entry name" value="EKC/KEOPS COMPLEX SUBUNIT PCC1 FAMILY MEMBER"/>
    <property type="match status" value="1"/>
</dbReference>
<accession>A0A5J5EIG1</accession>
<dbReference type="AlphaFoldDB" id="A0A5J5EIG1"/>
<organism evidence="2 3">
    <name type="scientific">Sphaerosporella brunnea</name>
    <dbReference type="NCBI Taxonomy" id="1250544"/>
    <lineage>
        <taxon>Eukaryota</taxon>
        <taxon>Fungi</taxon>
        <taxon>Dikarya</taxon>
        <taxon>Ascomycota</taxon>
        <taxon>Pezizomycotina</taxon>
        <taxon>Pezizomycetes</taxon>
        <taxon>Pezizales</taxon>
        <taxon>Pyronemataceae</taxon>
        <taxon>Sphaerosporella</taxon>
    </lineage>
</organism>
<dbReference type="InterPro" id="IPR015419">
    <property type="entry name" value="CTAG/Pcc1"/>
</dbReference>
<dbReference type="InParanoid" id="A0A5J5EIG1"/>
<dbReference type="Proteomes" id="UP000326924">
    <property type="component" value="Unassembled WGS sequence"/>
</dbReference>
<protein>
    <submittedName>
        <fullName evidence="2">Transcription factor Pcc1-domain-containing protein</fullName>
    </submittedName>
</protein>
<evidence type="ECO:0000256" key="1">
    <source>
        <dbReference type="ARBA" id="ARBA00007073"/>
    </source>
</evidence>
<dbReference type="FunCoup" id="A0A5J5EIG1">
    <property type="interactions" value="71"/>
</dbReference>
<proteinExistence type="inferred from homology"/>
<gene>
    <name evidence="2" type="ORF">FN846DRAFT_786345</name>
</gene>
<comment type="caution">
    <text evidence="2">The sequence shown here is derived from an EMBL/GenBank/DDBJ whole genome shotgun (WGS) entry which is preliminary data.</text>
</comment>
<dbReference type="PANTHER" id="PTHR31283:SF5">
    <property type="entry name" value="EKC_KEOPS COMPLEX SUBUNIT LAGE3"/>
    <property type="match status" value="1"/>
</dbReference>
<dbReference type="OrthoDB" id="10025739at2759"/>
<dbReference type="EMBL" id="VXIS01000338">
    <property type="protein sequence ID" value="KAA8894458.1"/>
    <property type="molecule type" value="Genomic_DNA"/>
</dbReference>
<dbReference type="Pfam" id="PF09341">
    <property type="entry name" value="Pcc1"/>
    <property type="match status" value="1"/>
</dbReference>
<name>A0A5J5EIG1_9PEZI</name>
<reference evidence="2 3" key="1">
    <citation type="submission" date="2019-09" db="EMBL/GenBank/DDBJ databases">
        <title>Draft genome of the ectomycorrhizal ascomycete Sphaerosporella brunnea.</title>
        <authorList>
            <consortium name="DOE Joint Genome Institute"/>
            <person name="Benucci G.M."/>
            <person name="Marozzi G."/>
            <person name="Antonielli L."/>
            <person name="Sanchez S."/>
            <person name="Marco P."/>
            <person name="Wang X."/>
            <person name="Falini L.B."/>
            <person name="Barry K."/>
            <person name="Haridas S."/>
            <person name="Lipzen A."/>
            <person name="Labutti K."/>
            <person name="Grigoriev I.V."/>
            <person name="Murat C."/>
            <person name="Martin F."/>
            <person name="Albertini E."/>
            <person name="Donnini D."/>
            <person name="Bonito G."/>
        </authorList>
    </citation>
    <scope>NUCLEOTIDE SEQUENCE [LARGE SCALE GENOMIC DNA]</scope>
    <source>
        <strain evidence="2 3">Sb_GMNB300</strain>
    </source>
</reference>
<dbReference type="GO" id="GO:0000408">
    <property type="term" value="C:EKC/KEOPS complex"/>
    <property type="evidence" value="ECO:0007669"/>
    <property type="project" value="TreeGrafter"/>
</dbReference>
<sequence length="103" mass="11094">MANANPIATTRADPAFPHSLTISVPLPTPRLATTLMRSLAVDQELSPLVHRDFHAHGSTLVVSYKATTARMLRVATNGVFESLGTLLRLVEELDVGVMSEEGL</sequence>
<evidence type="ECO:0000313" key="3">
    <source>
        <dbReference type="Proteomes" id="UP000326924"/>
    </source>
</evidence>